<accession>A0A251TSZ0</accession>
<keyword evidence="3" id="KW-1185">Reference proteome</keyword>
<protein>
    <submittedName>
        <fullName evidence="2">Uncharacterized protein</fullName>
    </submittedName>
</protein>
<dbReference type="InterPro" id="IPR007750">
    <property type="entry name" value="DUF674"/>
</dbReference>
<dbReference type="Pfam" id="PF05056">
    <property type="entry name" value="DUF674"/>
    <property type="match status" value="1"/>
</dbReference>
<sequence>MVLEVCLQKSTGKLLFAEAKEDFVEFLFCFLSIPLGTVIGTLMNDASSISCMDNIFKSISNMGVGRYLKSQDIKDMLLKPHFGQQYCSKHQLFPIKGNSTTQKVINSAYQLKDPRSNEQLLRPSGMFFVTDDLVVSPSSSQLAMNTLAKYKVTLNDIEKYEISIGLEEVSHSKTNGFL</sequence>
<reference evidence="2" key="2">
    <citation type="submission" date="2017-02" db="EMBL/GenBank/DDBJ databases">
        <title>Sunflower complete genome.</title>
        <authorList>
            <person name="Langlade N."/>
            <person name="Munos S."/>
        </authorList>
    </citation>
    <scope>NUCLEOTIDE SEQUENCE [LARGE SCALE GENOMIC DNA]</scope>
    <source>
        <tissue evidence="2">Leaves</tissue>
    </source>
</reference>
<dbReference type="Gramene" id="mRNA:HanXRQr2_Chr09g0366531">
    <property type="protein sequence ID" value="CDS:HanXRQr2_Chr09g0366531.1"/>
    <property type="gene ID" value="HanXRQr2_Chr09g0366531"/>
</dbReference>
<reference evidence="1" key="3">
    <citation type="submission" date="2020-06" db="EMBL/GenBank/DDBJ databases">
        <title>Helianthus annuus Genome sequencing and assembly Release 2.</title>
        <authorList>
            <person name="Gouzy J."/>
            <person name="Langlade N."/>
            <person name="Munos S."/>
        </authorList>
    </citation>
    <scope>NUCLEOTIDE SEQUENCE</scope>
    <source>
        <tissue evidence="1">Leaves</tissue>
    </source>
</reference>
<evidence type="ECO:0000313" key="2">
    <source>
        <dbReference type="EMBL" id="OTG13692.1"/>
    </source>
</evidence>
<dbReference type="EMBL" id="CM007898">
    <property type="protein sequence ID" value="OTG13692.1"/>
    <property type="molecule type" value="Genomic_DNA"/>
</dbReference>
<dbReference type="InParanoid" id="A0A251TSZ0"/>
<dbReference type="PANTHER" id="PTHR33103:SF27">
    <property type="entry name" value="OS04G0594700 PROTEIN"/>
    <property type="match status" value="1"/>
</dbReference>
<organism evidence="2 3">
    <name type="scientific">Helianthus annuus</name>
    <name type="common">Common sunflower</name>
    <dbReference type="NCBI Taxonomy" id="4232"/>
    <lineage>
        <taxon>Eukaryota</taxon>
        <taxon>Viridiplantae</taxon>
        <taxon>Streptophyta</taxon>
        <taxon>Embryophyta</taxon>
        <taxon>Tracheophyta</taxon>
        <taxon>Spermatophyta</taxon>
        <taxon>Magnoliopsida</taxon>
        <taxon>eudicotyledons</taxon>
        <taxon>Gunneridae</taxon>
        <taxon>Pentapetalae</taxon>
        <taxon>asterids</taxon>
        <taxon>campanulids</taxon>
        <taxon>Asterales</taxon>
        <taxon>Asteraceae</taxon>
        <taxon>Asteroideae</taxon>
        <taxon>Heliantheae alliance</taxon>
        <taxon>Heliantheae</taxon>
        <taxon>Helianthus</taxon>
    </lineage>
</organism>
<dbReference type="PANTHER" id="PTHR33103">
    <property type="entry name" value="OS01G0153900 PROTEIN"/>
    <property type="match status" value="1"/>
</dbReference>
<evidence type="ECO:0000313" key="3">
    <source>
        <dbReference type="Proteomes" id="UP000215914"/>
    </source>
</evidence>
<evidence type="ECO:0000313" key="1">
    <source>
        <dbReference type="EMBL" id="KAF5789070.1"/>
    </source>
</evidence>
<proteinExistence type="predicted"/>
<dbReference type="Proteomes" id="UP000215914">
    <property type="component" value="Chromosome 9"/>
</dbReference>
<name>A0A251TSZ0_HELAN</name>
<gene>
    <name evidence="2" type="ORF">HannXRQ_Chr09g0240971</name>
    <name evidence="1" type="ORF">HanXRQr2_Chr09g0366531</name>
</gene>
<dbReference type="OMA" id="CIASKFM"/>
<dbReference type="AlphaFoldDB" id="A0A251TSZ0"/>
<dbReference type="EMBL" id="MNCJ02000324">
    <property type="protein sequence ID" value="KAF5789070.1"/>
    <property type="molecule type" value="Genomic_DNA"/>
</dbReference>
<reference evidence="1 3" key="1">
    <citation type="journal article" date="2017" name="Nature">
        <title>The sunflower genome provides insights into oil metabolism, flowering and Asterid evolution.</title>
        <authorList>
            <person name="Badouin H."/>
            <person name="Gouzy J."/>
            <person name="Grassa C.J."/>
            <person name="Murat F."/>
            <person name="Staton S.E."/>
            <person name="Cottret L."/>
            <person name="Lelandais-Briere C."/>
            <person name="Owens G.L."/>
            <person name="Carrere S."/>
            <person name="Mayjonade B."/>
            <person name="Legrand L."/>
            <person name="Gill N."/>
            <person name="Kane N.C."/>
            <person name="Bowers J.E."/>
            <person name="Hubner S."/>
            <person name="Bellec A."/>
            <person name="Berard A."/>
            <person name="Berges H."/>
            <person name="Blanchet N."/>
            <person name="Boniface M.C."/>
            <person name="Brunel D."/>
            <person name="Catrice O."/>
            <person name="Chaidir N."/>
            <person name="Claudel C."/>
            <person name="Donnadieu C."/>
            <person name="Faraut T."/>
            <person name="Fievet G."/>
            <person name="Helmstetter N."/>
            <person name="King M."/>
            <person name="Knapp S.J."/>
            <person name="Lai Z."/>
            <person name="Le Paslier M.C."/>
            <person name="Lippi Y."/>
            <person name="Lorenzon L."/>
            <person name="Mandel J.R."/>
            <person name="Marage G."/>
            <person name="Marchand G."/>
            <person name="Marquand E."/>
            <person name="Bret-Mestries E."/>
            <person name="Morien E."/>
            <person name="Nambeesan S."/>
            <person name="Nguyen T."/>
            <person name="Pegot-Espagnet P."/>
            <person name="Pouilly N."/>
            <person name="Raftis F."/>
            <person name="Sallet E."/>
            <person name="Schiex T."/>
            <person name="Thomas J."/>
            <person name="Vandecasteele C."/>
            <person name="Vares D."/>
            <person name="Vear F."/>
            <person name="Vautrin S."/>
            <person name="Crespi M."/>
            <person name="Mangin B."/>
            <person name="Burke J.M."/>
            <person name="Salse J."/>
            <person name="Munos S."/>
            <person name="Vincourt P."/>
            <person name="Rieseberg L.H."/>
            <person name="Langlade N.B."/>
        </authorList>
    </citation>
    <scope>NUCLEOTIDE SEQUENCE [LARGE SCALE GENOMIC DNA]</scope>
    <source>
        <strain evidence="3">cv. SF193</strain>
        <tissue evidence="1">Leaves</tissue>
    </source>
</reference>